<protein>
    <recommendedName>
        <fullName evidence="2">Helix-turn-helix domain-containing protein</fullName>
    </recommendedName>
</protein>
<gene>
    <name evidence="1" type="ORF">CTI11_08725</name>
</gene>
<organism evidence="1">
    <name type="scientific">Chryseobacterium sp. B5</name>
    <dbReference type="NCBI Taxonomy" id="2050562"/>
    <lineage>
        <taxon>Bacteria</taxon>
        <taxon>Pseudomonadati</taxon>
        <taxon>Bacteroidota</taxon>
        <taxon>Flavobacteriia</taxon>
        <taxon>Flavobacteriales</taxon>
        <taxon>Weeksellaceae</taxon>
        <taxon>Chryseobacterium group</taxon>
        <taxon>Chryseobacterium</taxon>
    </lineage>
</organism>
<comment type="caution">
    <text evidence="1">The sequence shown here is derived from an EMBL/GenBank/DDBJ whole genome shotgun (WGS) entry which is preliminary data.</text>
</comment>
<evidence type="ECO:0008006" key="2">
    <source>
        <dbReference type="Google" id="ProtNLM"/>
    </source>
</evidence>
<dbReference type="Gene3D" id="1.10.260.40">
    <property type="entry name" value="lambda repressor-like DNA-binding domains"/>
    <property type="match status" value="1"/>
</dbReference>
<dbReference type="Pfam" id="PF15943">
    <property type="entry name" value="YdaS_toxin"/>
    <property type="match status" value="1"/>
</dbReference>
<dbReference type="InterPro" id="IPR031856">
    <property type="entry name" value="YdaS_toxin-like"/>
</dbReference>
<dbReference type="InterPro" id="IPR010982">
    <property type="entry name" value="Lambda_DNA-bd_dom_sf"/>
</dbReference>
<dbReference type="GO" id="GO:0003677">
    <property type="term" value="F:DNA binding"/>
    <property type="evidence" value="ECO:0007669"/>
    <property type="project" value="InterPro"/>
</dbReference>
<dbReference type="AlphaFoldDB" id="A0A2G7T8F2"/>
<sequence length="86" mass="9573">MHEKNPSVPALREAISLAGSQAALGRLMGHSQVLVHKWLNSSKPLGEKHCAKLEKLLGIHRSRSRPDDWQEIWPELVQSTDEAAEA</sequence>
<accession>A0A2G7T8F2</accession>
<name>A0A2G7T8F2_9FLAO</name>
<proteinExistence type="predicted"/>
<evidence type="ECO:0000313" key="1">
    <source>
        <dbReference type="EMBL" id="PII36222.1"/>
    </source>
</evidence>
<dbReference type="SUPFAM" id="SSF47413">
    <property type="entry name" value="lambda repressor-like DNA-binding domains"/>
    <property type="match status" value="1"/>
</dbReference>
<dbReference type="EMBL" id="PEKC01000023">
    <property type="protein sequence ID" value="PII36222.1"/>
    <property type="molecule type" value="Genomic_DNA"/>
</dbReference>
<reference evidence="1" key="1">
    <citation type="submission" date="2017-10" db="EMBL/GenBank/DDBJ databases">
        <title>Chryseobacterium sp. B5 is a hydrocarbonoclastic and plant growth promoting bacterium.</title>
        <authorList>
            <person name="Thijs S."/>
            <person name="Gkorezis P."/>
            <person name="Van Hamme J."/>
        </authorList>
    </citation>
    <scope>NUCLEOTIDE SEQUENCE</scope>
    <source>
        <strain evidence="1">B5</strain>
    </source>
</reference>